<dbReference type="InterPro" id="IPR001128">
    <property type="entry name" value="Cyt_P450"/>
</dbReference>
<keyword evidence="1 4" id="KW-0349">Heme</keyword>
<dbReference type="OrthoDB" id="1470350at2759"/>
<dbReference type="Gene3D" id="1.10.630.10">
    <property type="entry name" value="Cytochrome P450"/>
    <property type="match status" value="1"/>
</dbReference>
<evidence type="ECO:0000256" key="5">
    <source>
        <dbReference type="SAM" id="Phobius"/>
    </source>
</evidence>
<evidence type="ECO:0000256" key="3">
    <source>
        <dbReference type="ARBA" id="ARBA00023004"/>
    </source>
</evidence>
<evidence type="ECO:0000313" key="6">
    <source>
        <dbReference type="EMBL" id="KKY37403.1"/>
    </source>
</evidence>
<feature type="binding site" description="axial binding residue" evidence="4">
    <location>
        <position position="512"/>
    </location>
    <ligand>
        <name>heme</name>
        <dbReference type="ChEBI" id="CHEBI:30413"/>
    </ligand>
    <ligandPart>
        <name>Fe</name>
        <dbReference type="ChEBI" id="CHEBI:18248"/>
    </ligandPart>
</feature>
<keyword evidence="5" id="KW-0472">Membrane</keyword>
<dbReference type="CDD" id="cd11069">
    <property type="entry name" value="CYP_FUM15-like"/>
    <property type="match status" value="1"/>
</dbReference>
<feature type="transmembrane region" description="Helical" evidence="5">
    <location>
        <begin position="48"/>
        <end position="70"/>
    </location>
</feature>
<keyword evidence="3 4" id="KW-0408">Iron</keyword>
<evidence type="ECO:0000313" key="7">
    <source>
        <dbReference type="Proteomes" id="UP000034680"/>
    </source>
</evidence>
<dbReference type="Pfam" id="PF00067">
    <property type="entry name" value="p450"/>
    <property type="match status" value="1"/>
</dbReference>
<protein>
    <submittedName>
        <fullName evidence="6">Putative cytochrome p450 97b3</fullName>
    </submittedName>
</protein>
<accession>A0A0G2HRC8</accession>
<dbReference type="PANTHER" id="PTHR24305:SF227">
    <property type="entry name" value="P450, PUTATIVE (EUROFUNG)-RELATED"/>
    <property type="match status" value="1"/>
</dbReference>
<keyword evidence="5" id="KW-0812">Transmembrane</keyword>
<evidence type="ECO:0000256" key="4">
    <source>
        <dbReference type="PIRSR" id="PIRSR602401-1"/>
    </source>
</evidence>
<dbReference type="GO" id="GO:0005506">
    <property type="term" value="F:iron ion binding"/>
    <property type="evidence" value="ECO:0007669"/>
    <property type="project" value="InterPro"/>
</dbReference>
<dbReference type="InterPro" id="IPR002401">
    <property type="entry name" value="Cyt_P450_E_grp-I"/>
</dbReference>
<dbReference type="PANTHER" id="PTHR24305">
    <property type="entry name" value="CYTOCHROME P450"/>
    <property type="match status" value="1"/>
</dbReference>
<reference evidence="6 7" key="2">
    <citation type="submission" date="2015-05" db="EMBL/GenBank/DDBJ databases">
        <authorList>
            <person name="Morales-Cruz A."/>
            <person name="Amrine K.C."/>
            <person name="Cantu D."/>
        </authorList>
    </citation>
    <scope>NUCLEOTIDE SEQUENCE [LARGE SCALE GENOMIC DNA]</scope>
    <source>
        <strain evidence="6">DA912</strain>
    </source>
</reference>
<dbReference type="GO" id="GO:0004497">
    <property type="term" value="F:monooxygenase activity"/>
    <property type="evidence" value="ECO:0007669"/>
    <property type="project" value="InterPro"/>
</dbReference>
<dbReference type="AlphaFoldDB" id="A0A0G2HRC8"/>
<proteinExistence type="predicted"/>
<name>A0A0G2HRC8_9PEZI</name>
<reference evidence="6 7" key="1">
    <citation type="submission" date="2015-05" db="EMBL/GenBank/DDBJ databases">
        <title>Distinctive expansion of gene families associated with plant cell wall degradation and secondary metabolism in the genomes of grapevine trunk pathogens.</title>
        <authorList>
            <person name="Lawrence D.P."/>
            <person name="Travadon R."/>
            <person name="Rolshausen P.E."/>
            <person name="Baumgartner K."/>
        </authorList>
    </citation>
    <scope>NUCLEOTIDE SEQUENCE [LARGE SCALE GENOMIC DNA]</scope>
    <source>
        <strain evidence="6">DA912</strain>
    </source>
</reference>
<dbReference type="InterPro" id="IPR036396">
    <property type="entry name" value="Cyt_P450_sf"/>
</dbReference>
<dbReference type="EMBL" id="LCUC01000088">
    <property type="protein sequence ID" value="KKY37403.1"/>
    <property type="molecule type" value="Genomic_DNA"/>
</dbReference>
<keyword evidence="2 4" id="KW-0479">Metal-binding</keyword>
<dbReference type="InterPro" id="IPR050121">
    <property type="entry name" value="Cytochrome_P450_monoxygenase"/>
</dbReference>
<comment type="cofactor">
    <cofactor evidence="4">
        <name>heme</name>
        <dbReference type="ChEBI" id="CHEBI:30413"/>
    </cofactor>
</comment>
<evidence type="ECO:0000256" key="2">
    <source>
        <dbReference type="ARBA" id="ARBA00022723"/>
    </source>
</evidence>
<dbReference type="Proteomes" id="UP000034680">
    <property type="component" value="Unassembled WGS sequence"/>
</dbReference>
<dbReference type="PRINTS" id="PR00385">
    <property type="entry name" value="P450"/>
</dbReference>
<dbReference type="GO" id="GO:0016705">
    <property type="term" value="F:oxidoreductase activity, acting on paired donors, with incorporation or reduction of molecular oxygen"/>
    <property type="evidence" value="ECO:0007669"/>
    <property type="project" value="InterPro"/>
</dbReference>
<keyword evidence="7" id="KW-1185">Reference proteome</keyword>
<dbReference type="GO" id="GO:0020037">
    <property type="term" value="F:heme binding"/>
    <property type="evidence" value="ECO:0007669"/>
    <property type="project" value="InterPro"/>
</dbReference>
<organism evidence="6 7">
    <name type="scientific">Diaporthe ampelina</name>
    <dbReference type="NCBI Taxonomy" id="1214573"/>
    <lineage>
        <taxon>Eukaryota</taxon>
        <taxon>Fungi</taxon>
        <taxon>Dikarya</taxon>
        <taxon>Ascomycota</taxon>
        <taxon>Pezizomycotina</taxon>
        <taxon>Sordariomycetes</taxon>
        <taxon>Sordariomycetidae</taxon>
        <taxon>Diaporthales</taxon>
        <taxon>Diaporthaceae</taxon>
        <taxon>Diaporthe</taxon>
    </lineage>
</organism>
<dbReference type="STRING" id="1214573.A0A0G2HRC8"/>
<sequence>MDDFFSKPMKLVTLAAAGDALVLAAIWRKWGPTVSYTPGFLRDSYLNSYLVFFWASWWLHFWGWLWYRLILKPKYLSKMRHLPEPTEGRSWWFGYGGRTFSEGNGAGPAEWSRTLKHDGVFRFLGLFNCERVVVAAPEGLAEVLTRVSDFIQPIHLSFIAQSILGPGVVLVNGEEHKRQRRLLLPSFAMKHIRAQQPIYWSKAVEATEKLTSFAASTANQHSDGYSDRTEIGELAGFTALDVISKAALGVDFEAIANPDSHLIQNYRTVFEPTRMFQIFSVLKFIIPPNVVNSLPVRHNTEVRNAARVVRDVCRATLREKRERYKRGDLHDSDIVSALIRDRNKELEEDDVVTQMMTMLGAGHETVSVAMTWAMYELCRHPEWQDKLRAEVRAKLPPPRASGAVPSAEALEIENMPLLNAFCHEVIRYWPPIPMIMRTAAVDTTIMGHFVAATTKVILSVTGTNRNPGLWGPDGASFNPGRFYDEARDRYDSTGGANTKYAHLSFIHGGRDCLGRNFAKAEMLTVIACWVGRFRWELADSRDMDEGRVPLSGGSFSSKPLHGVWCKAKVVPGW</sequence>
<evidence type="ECO:0000256" key="1">
    <source>
        <dbReference type="ARBA" id="ARBA00022617"/>
    </source>
</evidence>
<keyword evidence="5" id="KW-1133">Transmembrane helix</keyword>
<comment type="caution">
    <text evidence="6">The sequence shown here is derived from an EMBL/GenBank/DDBJ whole genome shotgun (WGS) entry which is preliminary data.</text>
</comment>
<dbReference type="SUPFAM" id="SSF48264">
    <property type="entry name" value="Cytochrome P450"/>
    <property type="match status" value="1"/>
</dbReference>
<dbReference type="PRINTS" id="PR00463">
    <property type="entry name" value="EP450I"/>
</dbReference>
<gene>
    <name evidence="6" type="ORF">UCDDA912_g02623</name>
</gene>